<reference evidence="1" key="4">
    <citation type="submission" date="2025-09" db="UniProtKB">
        <authorList>
            <consortium name="Ensembl"/>
        </authorList>
    </citation>
    <scope>IDENTIFICATION</scope>
    <source>
        <strain evidence="1">17573</strain>
    </source>
</reference>
<dbReference type="GeneTree" id="ENSGT01150000286943"/>
<dbReference type="InParanoid" id="A0A5F7ZY00"/>
<dbReference type="PANTHER" id="PTHR12138:SF135">
    <property type="entry name" value="SAM DOMAIN-CONTAINING PROTEIN"/>
    <property type="match status" value="1"/>
</dbReference>
<dbReference type="Ensembl" id="ENSMMUT00000082908.1">
    <property type="protein sequence ID" value="ENSMMUP00000070537.1"/>
    <property type="gene ID" value="ENSMMUG00000062995.1"/>
</dbReference>
<protein>
    <submittedName>
        <fullName evidence="1">Uncharacterized protein</fullName>
    </submittedName>
</protein>
<reference evidence="2" key="1">
    <citation type="journal article" date="2007" name="Science">
        <title>Evolutionary and biomedical insights from the rhesus macaque genome.</title>
        <authorList>
            <person name="Gibbs R.A."/>
            <person name="Rogers J."/>
            <person name="Katze M.G."/>
            <person name="Bumgarner R."/>
            <person name="Weinstock G.M."/>
            <person name="Mardis E.R."/>
            <person name="Remington K.A."/>
            <person name="Strausberg R.L."/>
            <person name="Venter J.C."/>
            <person name="Wilson R.K."/>
            <person name="Batzer M.A."/>
            <person name="Bustamante C.D."/>
            <person name="Eichler E.E."/>
            <person name="Hahn M.W."/>
            <person name="Hardison R.C."/>
            <person name="Makova K.D."/>
            <person name="Miller W."/>
            <person name="Milosavljevic A."/>
            <person name="Palermo R.E."/>
            <person name="Siepel A."/>
            <person name="Sikela J.M."/>
            <person name="Attaway T."/>
            <person name="Bell S."/>
            <person name="Bernard K.E."/>
            <person name="Buhay C.J."/>
            <person name="Chandrabose M.N."/>
            <person name="Dao M."/>
            <person name="Davis C."/>
            <person name="Delehaunty K.D."/>
            <person name="Ding Y."/>
            <person name="Dinh H.H."/>
            <person name="Dugan-Rocha S."/>
            <person name="Fulton L.A."/>
            <person name="Gabisi R.A."/>
            <person name="Garner T.T."/>
            <person name="Godfrey J."/>
            <person name="Hawes A.C."/>
            <person name="Hernandez J."/>
            <person name="Hines S."/>
            <person name="Holder M."/>
            <person name="Hume J."/>
            <person name="Jhangiani S.N."/>
            <person name="Joshi V."/>
            <person name="Khan Z.M."/>
            <person name="Kirkness E.F."/>
            <person name="Cree A."/>
            <person name="Fowler R.G."/>
            <person name="Lee S."/>
            <person name="Lewis L.R."/>
            <person name="Li Z."/>
            <person name="Liu Y.-S."/>
            <person name="Moore S.M."/>
            <person name="Muzny D."/>
            <person name="Nazareth L.V."/>
            <person name="Ngo D.N."/>
            <person name="Okwuonu G.O."/>
            <person name="Pai G."/>
            <person name="Parker D."/>
            <person name="Paul H.A."/>
            <person name="Pfannkoch C."/>
            <person name="Pohl C.S."/>
            <person name="Rogers Y.-H.C."/>
            <person name="Ruiz S.J."/>
            <person name="Sabo A."/>
            <person name="Santibanez J."/>
            <person name="Schneider B.W."/>
            <person name="Smith S.M."/>
            <person name="Sodergren E."/>
            <person name="Svatek A.F."/>
            <person name="Utterback T.R."/>
            <person name="Vattathil S."/>
            <person name="Warren W."/>
            <person name="White C.S."/>
            <person name="Chinwalla A.T."/>
            <person name="Feng Y."/>
            <person name="Halpern A.L."/>
            <person name="Hillier L.W."/>
            <person name="Huang X."/>
            <person name="Minx P."/>
            <person name="Nelson J.O."/>
            <person name="Pepin K.H."/>
            <person name="Qin X."/>
            <person name="Sutton G.G."/>
            <person name="Venter E."/>
            <person name="Walenz B.P."/>
            <person name="Wallis J.W."/>
            <person name="Worley K.C."/>
            <person name="Yang S.-P."/>
            <person name="Jones S.M."/>
            <person name="Marra M.A."/>
            <person name="Rocchi M."/>
            <person name="Schein J.E."/>
            <person name="Baertsch R."/>
            <person name="Clarke L."/>
            <person name="Csuros M."/>
            <person name="Glasscock J."/>
            <person name="Harris R.A."/>
            <person name="Havlak P."/>
            <person name="Jackson A.R."/>
            <person name="Jiang H."/>
            <person name="Liu Y."/>
            <person name="Messina D.N."/>
            <person name="Shen Y."/>
            <person name="Song H.X.-Z."/>
            <person name="Wylie T."/>
            <person name="Zhang L."/>
            <person name="Birney E."/>
            <person name="Han K."/>
            <person name="Konkel M.K."/>
            <person name="Lee J."/>
            <person name="Smit A.F.A."/>
            <person name="Ullmer B."/>
            <person name="Wang H."/>
            <person name="Xing J."/>
            <person name="Burhans R."/>
            <person name="Cheng Z."/>
            <person name="Karro J.E."/>
            <person name="Ma J."/>
            <person name="Raney B."/>
            <person name="She X."/>
            <person name="Cox M.J."/>
            <person name="Demuth J.P."/>
            <person name="Dumas L.J."/>
            <person name="Han S.-G."/>
            <person name="Hopkins J."/>
            <person name="Karimpour-Fard A."/>
            <person name="Kim Y.H."/>
            <person name="Pollack J.R."/>
            <person name="Vinar T."/>
            <person name="Addo-Quaye C."/>
            <person name="Degenhardt J."/>
            <person name="Denby A."/>
            <person name="Hubisz M.J."/>
            <person name="Indap A."/>
            <person name="Kosiol C."/>
            <person name="Lahn B.T."/>
            <person name="Lawson H.A."/>
            <person name="Marklein A."/>
            <person name="Nielsen R."/>
            <person name="Vallender E.J."/>
            <person name="Clark A.G."/>
            <person name="Ferguson B."/>
            <person name="Hernandez R.D."/>
            <person name="Hirani K."/>
            <person name="Kehrer-Sawatzki H."/>
            <person name="Kolb J."/>
            <person name="Patil S."/>
            <person name="Pu L.-L."/>
            <person name="Ren Y."/>
            <person name="Smith D.G."/>
            <person name="Wheeler D.A."/>
            <person name="Schenck I."/>
            <person name="Ball E.V."/>
            <person name="Chen R."/>
            <person name="Cooper D.N."/>
            <person name="Giardine B."/>
            <person name="Hsu F."/>
            <person name="Kent W.J."/>
            <person name="Lesk A."/>
            <person name="Nelson D.L."/>
            <person name="O'brien W.E."/>
            <person name="Pruefer K."/>
            <person name="Stenson P.D."/>
            <person name="Wallace J.C."/>
            <person name="Ke H."/>
            <person name="Liu X.-M."/>
            <person name="Wang P."/>
            <person name="Xiang A.P."/>
            <person name="Yang F."/>
            <person name="Barber G.P."/>
            <person name="Haussler D."/>
            <person name="Karolchik D."/>
            <person name="Kern A.D."/>
            <person name="Kuhn R.M."/>
            <person name="Smith K.E."/>
            <person name="Zwieg A.S."/>
        </authorList>
    </citation>
    <scope>NUCLEOTIDE SEQUENCE [LARGE SCALE GENOMIC DNA]</scope>
    <source>
        <strain evidence="2">17573</strain>
    </source>
</reference>
<dbReference type="AlphaFoldDB" id="A0A5F7ZY00"/>
<dbReference type="PRINTS" id="PR02045">
    <property type="entry name" value="F138DOMAIN"/>
</dbReference>
<evidence type="ECO:0000313" key="2">
    <source>
        <dbReference type="Proteomes" id="UP000006718"/>
    </source>
</evidence>
<reference evidence="1" key="3">
    <citation type="submission" date="2025-08" db="UniProtKB">
        <authorList>
            <consortium name="Ensembl"/>
        </authorList>
    </citation>
    <scope>IDENTIFICATION</scope>
    <source>
        <strain evidence="1">17573</strain>
    </source>
</reference>
<accession>A0A5F7ZY00</accession>
<organism evidence="1 2">
    <name type="scientific">Macaca mulatta</name>
    <name type="common">Rhesus macaque</name>
    <dbReference type="NCBI Taxonomy" id="9544"/>
    <lineage>
        <taxon>Eukaryota</taxon>
        <taxon>Metazoa</taxon>
        <taxon>Chordata</taxon>
        <taxon>Craniata</taxon>
        <taxon>Vertebrata</taxon>
        <taxon>Euteleostomi</taxon>
        <taxon>Mammalia</taxon>
        <taxon>Eutheria</taxon>
        <taxon>Euarchontoglires</taxon>
        <taxon>Primates</taxon>
        <taxon>Haplorrhini</taxon>
        <taxon>Catarrhini</taxon>
        <taxon>Cercopithecidae</taxon>
        <taxon>Cercopithecinae</taxon>
        <taxon>Macaca</taxon>
    </lineage>
</organism>
<keyword evidence="2" id="KW-1185">Reference proteome</keyword>
<dbReference type="STRING" id="9544.ENSMMUP00000070537"/>
<sequence>AIAPSHYCYFLRQSLPLSPRLECGGTILADCNLRLPGSRDSPASVSQVAKITNVCHHAQRLIFVFLAETGFHLVGQAGLQLLISSDLPTSASQNAEITGMSHCAWPKRIIIIIIIILRQGLALSPRLEHSGAIIVHGSPDLLGSSNLPASVSQSTGITGVSH</sequence>
<dbReference type="PANTHER" id="PTHR12138">
    <property type="entry name" value="PRIMATE-EXPANDED PROTEIN FAMILY"/>
    <property type="match status" value="1"/>
</dbReference>
<dbReference type="Bgee" id="ENSMMUG00000062995">
    <property type="expression patterns" value="Expressed in adult mammalian kidney"/>
</dbReference>
<dbReference type="Proteomes" id="UP000006718">
    <property type="component" value="Chromosome 19"/>
</dbReference>
<evidence type="ECO:0000313" key="1">
    <source>
        <dbReference type="Ensembl" id="ENSMMUP00000070537.1"/>
    </source>
</evidence>
<name>A0A5F7ZY00_MACMU</name>
<proteinExistence type="predicted"/>
<dbReference type="VEuPathDB" id="HostDB:ENSMMUG00000062995"/>
<reference evidence="1" key="2">
    <citation type="submission" date="2019-01" db="EMBL/GenBank/DDBJ databases">
        <authorList>
            <person name="Graves T."/>
            <person name="Eichler E.E."/>
            <person name="Wilson R.K."/>
        </authorList>
    </citation>
    <scope>NUCLEOTIDE SEQUENCE [LARGE SCALE GENOMIC DNA]</scope>
    <source>
        <strain evidence="1">17573</strain>
    </source>
</reference>